<comment type="similarity">
    <text evidence="4 13">Belongs to the OSBP family.</text>
</comment>
<dbReference type="InterPro" id="IPR018494">
    <property type="entry name" value="Oxysterol-bd_CS"/>
</dbReference>
<evidence type="ECO:0000259" key="16">
    <source>
        <dbReference type="PROSITE" id="PS50003"/>
    </source>
</evidence>
<dbReference type="Gene3D" id="3.30.70.3490">
    <property type="match status" value="1"/>
</dbReference>
<keyword evidence="5 14" id="KW-0813">Transport</keyword>
<dbReference type="GeneID" id="116756919"/>
<dbReference type="GO" id="GO:0015485">
    <property type="term" value="F:cholesterol binding"/>
    <property type="evidence" value="ECO:0007669"/>
    <property type="project" value="TreeGrafter"/>
</dbReference>
<reference evidence="17" key="2">
    <citation type="submission" date="2025-08" db="UniProtKB">
        <authorList>
            <consortium name="Ensembl"/>
        </authorList>
    </citation>
    <scope>IDENTIFICATION</scope>
</reference>
<evidence type="ECO:0000256" key="2">
    <source>
        <dbReference type="ARBA" id="ARBA00004514"/>
    </source>
</evidence>
<evidence type="ECO:0000256" key="6">
    <source>
        <dbReference type="ARBA" id="ARBA00022475"/>
    </source>
</evidence>
<reference evidence="17" key="3">
    <citation type="submission" date="2025-09" db="UniProtKB">
        <authorList>
            <consortium name="Ensembl"/>
        </authorList>
    </citation>
    <scope>IDENTIFICATION</scope>
</reference>
<dbReference type="GO" id="GO:0005886">
    <property type="term" value="C:plasma membrane"/>
    <property type="evidence" value="ECO:0007669"/>
    <property type="project" value="UniProtKB-SubCell"/>
</dbReference>
<feature type="compositionally biased region" description="Basic and acidic residues" evidence="15">
    <location>
        <begin position="30"/>
        <end position="40"/>
    </location>
</feature>
<dbReference type="FunFam" id="3.30.70.3490:FF:000002">
    <property type="entry name" value="Oxysterol-binding protein"/>
    <property type="match status" value="1"/>
</dbReference>
<feature type="compositionally biased region" description="Low complexity" evidence="15">
    <location>
        <begin position="20"/>
        <end position="29"/>
    </location>
</feature>
<dbReference type="GO" id="GO:0031965">
    <property type="term" value="C:nuclear membrane"/>
    <property type="evidence" value="ECO:0007669"/>
    <property type="project" value="TreeGrafter"/>
</dbReference>
<dbReference type="Proteomes" id="UP000694554">
    <property type="component" value="Chromosome 7"/>
</dbReference>
<dbReference type="CTD" id="114880"/>
<dbReference type="FunFam" id="2.30.29.30:FF:000011">
    <property type="entry name" value="Oxysterol-binding protein"/>
    <property type="match status" value="1"/>
</dbReference>
<dbReference type="GO" id="GO:0005789">
    <property type="term" value="C:endoplasmic reticulum membrane"/>
    <property type="evidence" value="ECO:0007669"/>
    <property type="project" value="UniProtKB-SubCell"/>
</dbReference>
<feature type="region of interest" description="Disordered" evidence="15">
    <location>
        <begin position="1"/>
        <end position="58"/>
    </location>
</feature>
<dbReference type="InterPro" id="IPR001849">
    <property type="entry name" value="PH_domain"/>
</dbReference>
<keyword evidence="10 14" id="KW-0445">Lipid transport</keyword>
<evidence type="ECO:0000313" key="18">
    <source>
        <dbReference type="Proteomes" id="UP000694554"/>
    </source>
</evidence>
<evidence type="ECO:0000256" key="9">
    <source>
        <dbReference type="ARBA" id="ARBA00022824"/>
    </source>
</evidence>
<evidence type="ECO:0000256" key="4">
    <source>
        <dbReference type="ARBA" id="ARBA00008842"/>
    </source>
</evidence>
<reference evidence="17" key="1">
    <citation type="submission" date="2019-08" db="EMBL/GenBank/DDBJ databases">
        <title>Phocoena sinus (Vaquita) genome, mPhoSin1, primary haplotype.</title>
        <authorList>
            <person name="Morin P."/>
            <person name="Mountcastle J."/>
            <person name="Fungtammasan C."/>
            <person name="Rhie A."/>
            <person name="Rojas-Bracho L."/>
            <person name="Smith C.R."/>
            <person name="Taylor B.L."/>
            <person name="Gulland F.M.D."/>
            <person name="Musser W."/>
            <person name="Houck M."/>
            <person name="Haase B."/>
            <person name="Paez S."/>
            <person name="Howe K."/>
            <person name="Torrance J."/>
            <person name="Formenti G."/>
            <person name="Phillippy A."/>
            <person name="Ryder O."/>
            <person name="Jarvis E.D."/>
            <person name="Fedrigo O."/>
        </authorList>
    </citation>
    <scope>NUCLEOTIDE SEQUENCE [LARGE SCALE GENOMIC DNA]</scope>
</reference>
<dbReference type="PANTHER" id="PTHR10972:SF76">
    <property type="entry name" value="OXYSTEROL-BINDING PROTEIN-RELATED PROTEIN 6"/>
    <property type="match status" value="1"/>
</dbReference>
<dbReference type="PROSITE" id="PS01013">
    <property type="entry name" value="OSBP"/>
    <property type="match status" value="1"/>
</dbReference>
<name>A0A8C9BPM7_PHOSS</name>
<accession>A0A8C9BPM7</accession>
<dbReference type="InterPro" id="IPR041680">
    <property type="entry name" value="PH_8"/>
</dbReference>
<dbReference type="InterPro" id="IPR011993">
    <property type="entry name" value="PH-like_dom_sf"/>
</dbReference>
<dbReference type="Ensembl" id="ENSPSNT00000011440.1">
    <property type="protein sequence ID" value="ENSPSNP00000010112.1"/>
    <property type="gene ID" value="ENSPSNG00000007225.1"/>
</dbReference>
<evidence type="ECO:0000256" key="15">
    <source>
        <dbReference type="SAM" id="MobiDB-lite"/>
    </source>
</evidence>
<evidence type="ECO:0000256" key="14">
    <source>
        <dbReference type="RuleBase" id="RU003845"/>
    </source>
</evidence>
<dbReference type="CDD" id="cd13287">
    <property type="entry name" value="PH_ORP3_ORP6_ORP7"/>
    <property type="match status" value="1"/>
</dbReference>
<dbReference type="FunFam" id="2.40.160.120:FF:000001">
    <property type="entry name" value="Oxysterol-binding protein"/>
    <property type="match status" value="1"/>
</dbReference>
<evidence type="ECO:0000256" key="13">
    <source>
        <dbReference type="RuleBase" id="RU003844"/>
    </source>
</evidence>
<dbReference type="AlphaFoldDB" id="A0A8C9BPM7"/>
<dbReference type="GO" id="GO:0006699">
    <property type="term" value="P:bile acid biosynthetic process"/>
    <property type="evidence" value="ECO:0007669"/>
    <property type="project" value="UniProtKB-ARBA"/>
</dbReference>
<sequence>MSSDEKGISPAHRTSTPTHRSASSSASSQRDSRQSIHILERTSSSSTEPSVSRQLLEPVPLSKEADSWEIIEGLKIGQTNVQRPDKHEGFMLKKRKWPLKGWHKRFFVLDNGMLKYSKAPLDIQKGKVHGSIDVGLSVMSIKKKARRIDLDTEEHIYHLKVKSQDWFDAWVSKLRHHRLYRQNEIVRSPRDASFHIFPSTSTAESSPAANVSVVDGKAQPNSFPWQSPSPCGSSLPATCTTGQSKVAAWLQDSEEMDRCAEDLAHCQSNLVELSKLLQNLEILQRTQSAPNFTDMQANCVDISKKDKRVTRRWRTKSVSKDTKIQLQVPFSATMSPVRLHSSNPNLCADIEFQTPPSHLTDPLESSMDYTKLQEEFCLIAQKVHSLLKSAFNSIAIEKEKLKQMVSEQDHNTGHSTQMARLRQSLSQAGEQIHVSLPLSQQVANESRLSMSESVSEFFDAQEVLLSASSSENEASDDESYISDVSDNISEDNTSVADNISRQILNGELTGGAFRNGRRARLPAPCPDTSNINLWNILRNNIGKDLSKVSMPVELNEPLNTLQHLCEEMEYSELLDKASETDSPYERMVLIAAFAVSGYCSTYFRAGSKPFNPVLGETYECIREDKGFRFFSEQVSHHPPISACHCESKNFVFWQDIRWKNKFWGKSMEILPVGTLSAMLPKYGDCYVWNKVTTCIHNILSGRRWIEHYGEVTIRNTKSSVCICKLTFVKVNYWNSNVNEVQGVVMDQEGKVVHRLFGKWHEGLYCGVAPSAKCIWRPGSMPTNYELYYGFTRFAIELNELDPVLKDLLPPTDARFRPDQRFLEEGNLEAAAAEKQRVEELQRSRRRYMEENNLEHIPKFFKKVIDANQREAWVSNDTYWELRKDPGFSKVDSPVLW</sequence>
<dbReference type="Gene3D" id="2.30.29.30">
    <property type="entry name" value="Pleckstrin-homology domain (PH domain)/Phosphotyrosine-binding domain (PTB)"/>
    <property type="match status" value="1"/>
</dbReference>
<dbReference type="RefSeq" id="XP_032493924.1">
    <property type="nucleotide sequence ID" value="XM_032638033.1"/>
</dbReference>
<feature type="domain" description="PH" evidence="16">
    <location>
        <begin position="84"/>
        <end position="179"/>
    </location>
</feature>
<dbReference type="GO" id="GO:0005829">
    <property type="term" value="C:cytosol"/>
    <property type="evidence" value="ECO:0007669"/>
    <property type="project" value="UniProtKB-SubCell"/>
</dbReference>
<dbReference type="InterPro" id="IPR037239">
    <property type="entry name" value="OSBP_sf"/>
</dbReference>
<feature type="compositionally biased region" description="Low complexity" evidence="15">
    <location>
        <begin position="41"/>
        <end position="53"/>
    </location>
</feature>
<keyword evidence="18" id="KW-1185">Reference proteome</keyword>
<evidence type="ECO:0000313" key="17">
    <source>
        <dbReference type="Ensembl" id="ENSPSNP00000010112.1"/>
    </source>
</evidence>
<keyword evidence="12" id="KW-0472">Membrane</keyword>
<dbReference type="Pfam" id="PF15409">
    <property type="entry name" value="PH_8"/>
    <property type="match status" value="1"/>
</dbReference>
<keyword evidence="8" id="KW-0597">Phosphoprotein</keyword>
<dbReference type="PROSITE" id="PS50003">
    <property type="entry name" value="PH_DOMAIN"/>
    <property type="match status" value="1"/>
</dbReference>
<evidence type="ECO:0000256" key="5">
    <source>
        <dbReference type="ARBA" id="ARBA00022448"/>
    </source>
</evidence>
<evidence type="ECO:0000256" key="7">
    <source>
        <dbReference type="ARBA" id="ARBA00022490"/>
    </source>
</evidence>
<dbReference type="SUPFAM" id="SSF144000">
    <property type="entry name" value="Oxysterol-binding protein-like"/>
    <property type="match status" value="1"/>
</dbReference>
<dbReference type="PANTHER" id="PTHR10972">
    <property type="entry name" value="OXYSTEROL-BINDING PROTEIN-RELATED"/>
    <property type="match status" value="1"/>
</dbReference>
<dbReference type="SMART" id="SM00233">
    <property type="entry name" value="PH"/>
    <property type="match status" value="1"/>
</dbReference>
<keyword evidence="7" id="KW-0963">Cytoplasm</keyword>
<keyword evidence="11" id="KW-0446">Lipid-binding</keyword>
<keyword evidence="6" id="KW-1003">Cell membrane</keyword>
<comment type="subcellular location">
    <subcellularLocation>
        <location evidence="1">Cell membrane</location>
    </subcellularLocation>
    <subcellularLocation>
        <location evidence="2">Cytoplasm</location>
        <location evidence="2">Cytosol</location>
    </subcellularLocation>
    <subcellularLocation>
        <location evidence="3">Endoplasmic reticulum membrane</location>
    </subcellularLocation>
</comment>
<evidence type="ECO:0000256" key="3">
    <source>
        <dbReference type="ARBA" id="ARBA00004586"/>
    </source>
</evidence>
<protein>
    <recommendedName>
        <fullName evidence="14">Oxysterol-binding protein</fullName>
    </recommendedName>
</protein>
<proteinExistence type="inferred from homology"/>
<keyword evidence="9" id="KW-0256">Endoplasmic reticulum</keyword>
<gene>
    <name evidence="17" type="primary">OSBPL6</name>
</gene>
<evidence type="ECO:0000256" key="8">
    <source>
        <dbReference type="ARBA" id="ARBA00022553"/>
    </source>
</evidence>
<evidence type="ECO:0000256" key="11">
    <source>
        <dbReference type="ARBA" id="ARBA00023121"/>
    </source>
</evidence>
<dbReference type="SUPFAM" id="SSF50729">
    <property type="entry name" value="PH domain-like"/>
    <property type="match status" value="1"/>
</dbReference>
<dbReference type="GeneTree" id="ENSGT00940000156791"/>
<dbReference type="InterPro" id="IPR000648">
    <property type="entry name" value="Oxysterol-bd"/>
</dbReference>
<dbReference type="Gene3D" id="2.40.160.120">
    <property type="match status" value="1"/>
</dbReference>
<dbReference type="GO" id="GO:0120015">
    <property type="term" value="F:sterol transfer activity"/>
    <property type="evidence" value="ECO:0007669"/>
    <property type="project" value="UniProtKB-ARBA"/>
</dbReference>
<dbReference type="Pfam" id="PF01237">
    <property type="entry name" value="Oxysterol_BP"/>
    <property type="match status" value="1"/>
</dbReference>
<evidence type="ECO:0000256" key="10">
    <source>
        <dbReference type="ARBA" id="ARBA00023055"/>
    </source>
</evidence>
<dbReference type="GO" id="GO:0097038">
    <property type="term" value="C:perinuclear endoplasmic reticulum"/>
    <property type="evidence" value="ECO:0007669"/>
    <property type="project" value="TreeGrafter"/>
</dbReference>
<evidence type="ECO:0000256" key="12">
    <source>
        <dbReference type="ARBA" id="ARBA00023136"/>
    </source>
</evidence>
<organism evidence="17 18">
    <name type="scientific">Phocoena sinus</name>
    <name type="common">Vaquita</name>
    <dbReference type="NCBI Taxonomy" id="42100"/>
    <lineage>
        <taxon>Eukaryota</taxon>
        <taxon>Metazoa</taxon>
        <taxon>Chordata</taxon>
        <taxon>Craniata</taxon>
        <taxon>Vertebrata</taxon>
        <taxon>Euteleostomi</taxon>
        <taxon>Mammalia</taxon>
        <taxon>Eutheria</taxon>
        <taxon>Laurasiatheria</taxon>
        <taxon>Artiodactyla</taxon>
        <taxon>Whippomorpha</taxon>
        <taxon>Cetacea</taxon>
        <taxon>Odontoceti</taxon>
        <taxon>Phocoenidae</taxon>
        <taxon>Phocoena</taxon>
    </lineage>
</organism>
<evidence type="ECO:0000256" key="1">
    <source>
        <dbReference type="ARBA" id="ARBA00004236"/>
    </source>
</evidence>